<dbReference type="RefSeq" id="XP_003040535.1">
    <property type="nucleotide sequence ID" value="XM_003040489.1"/>
</dbReference>
<evidence type="ECO:0000313" key="1">
    <source>
        <dbReference type="EMBL" id="EEU34822.1"/>
    </source>
</evidence>
<keyword evidence="2" id="KW-1185">Reference proteome</keyword>
<feature type="non-terminal residue" evidence="1">
    <location>
        <position position="74"/>
    </location>
</feature>
<dbReference type="EMBL" id="GG698951">
    <property type="protein sequence ID" value="EEU34822.1"/>
    <property type="molecule type" value="Genomic_DNA"/>
</dbReference>
<protein>
    <recommendedName>
        <fullName evidence="3">Nucleoside phosphorylase domain-containing protein</fullName>
    </recommendedName>
</protein>
<dbReference type="SUPFAM" id="SSF53167">
    <property type="entry name" value="Purine and uridine phosphorylases"/>
    <property type="match status" value="1"/>
</dbReference>
<dbReference type="GO" id="GO:0003824">
    <property type="term" value="F:catalytic activity"/>
    <property type="evidence" value="ECO:0007669"/>
    <property type="project" value="InterPro"/>
</dbReference>
<evidence type="ECO:0000313" key="2">
    <source>
        <dbReference type="Proteomes" id="UP000005206"/>
    </source>
</evidence>
<gene>
    <name evidence="1" type="ORF">NECHADRAFT_9735</name>
</gene>
<dbReference type="VEuPathDB" id="FungiDB:NECHADRAFT_9735"/>
<dbReference type="InterPro" id="IPR053137">
    <property type="entry name" value="NLR-like"/>
</dbReference>
<dbReference type="GO" id="GO:0009116">
    <property type="term" value="P:nucleoside metabolic process"/>
    <property type="evidence" value="ECO:0007669"/>
    <property type="project" value="InterPro"/>
</dbReference>
<name>C7ZMB5_FUSV7</name>
<dbReference type="STRING" id="660122.C7ZMB5"/>
<proteinExistence type="predicted"/>
<dbReference type="PANTHER" id="PTHR46082">
    <property type="entry name" value="ATP/GTP-BINDING PROTEIN-RELATED"/>
    <property type="match status" value="1"/>
</dbReference>
<dbReference type="Gene3D" id="3.40.50.1580">
    <property type="entry name" value="Nucleoside phosphorylase domain"/>
    <property type="match status" value="1"/>
</dbReference>
<dbReference type="GeneID" id="9678969"/>
<dbReference type="PANTHER" id="PTHR46082:SF6">
    <property type="entry name" value="AAA+ ATPASE DOMAIN-CONTAINING PROTEIN-RELATED"/>
    <property type="match status" value="1"/>
</dbReference>
<evidence type="ECO:0008006" key="3">
    <source>
        <dbReference type="Google" id="ProtNLM"/>
    </source>
</evidence>
<organism evidence="1 2">
    <name type="scientific">Fusarium vanettenii (strain ATCC MYA-4622 / CBS 123669 / FGSC 9596 / NRRL 45880 / 77-13-4)</name>
    <name type="common">Fusarium solani subsp. pisi</name>
    <dbReference type="NCBI Taxonomy" id="660122"/>
    <lineage>
        <taxon>Eukaryota</taxon>
        <taxon>Fungi</taxon>
        <taxon>Dikarya</taxon>
        <taxon>Ascomycota</taxon>
        <taxon>Pezizomycotina</taxon>
        <taxon>Sordariomycetes</taxon>
        <taxon>Hypocreomycetidae</taxon>
        <taxon>Hypocreales</taxon>
        <taxon>Nectriaceae</taxon>
        <taxon>Fusarium</taxon>
        <taxon>Fusarium solani species complex</taxon>
        <taxon>Fusarium vanettenii</taxon>
    </lineage>
</organism>
<dbReference type="AlphaFoldDB" id="C7ZMB5"/>
<dbReference type="OrthoDB" id="1577640at2759"/>
<sequence length="74" mass="8299">MKSERQRDEIAKRENTIAFEMEGAAVWETFPCLVIKGACDYADSRKTKSFQRYAAATAAACTRAFLDSLVSSER</sequence>
<dbReference type="KEGG" id="nhe:NECHADRAFT_9735"/>
<reference evidence="1 2" key="1">
    <citation type="journal article" date="2009" name="PLoS Genet.">
        <title>The genome of Nectria haematococca: contribution of supernumerary chromosomes to gene expansion.</title>
        <authorList>
            <person name="Coleman J.J."/>
            <person name="Rounsley S.D."/>
            <person name="Rodriguez-Carres M."/>
            <person name="Kuo A."/>
            <person name="Wasmann C.C."/>
            <person name="Grimwood J."/>
            <person name="Schmutz J."/>
            <person name="Taga M."/>
            <person name="White G.J."/>
            <person name="Zhou S."/>
            <person name="Schwartz D.C."/>
            <person name="Freitag M."/>
            <person name="Ma L.J."/>
            <person name="Danchin E.G."/>
            <person name="Henrissat B."/>
            <person name="Coutinho P.M."/>
            <person name="Nelson D.R."/>
            <person name="Straney D."/>
            <person name="Napoli C.A."/>
            <person name="Barker B.M."/>
            <person name="Gribskov M."/>
            <person name="Rep M."/>
            <person name="Kroken S."/>
            <person name="Molnar I."/>
            <person name="Rensing C."/>
            <person name="Kennell J.C."/>
            <person name="Zamora J."/>
            <person name="Farman M.L."/>
            <person name="Selker E.U."/>
            <person name="Salamov A."/>
            <person name="Shapiro H."/>
            <person name="Pangilinan J."/>
            <person name="Lindquist E."/>
            <person name="Lamers C."/>
            <person name="Grigoriev I.V."/>
            <person name="Geiser D.M."/>
            <person name="Covert S.F."/>
            <person name="Temporini E."/>
            <person name="Vanetten H.D."/>
        </authorList>
    </citation>
    <scope>NUCLEOTIDE SEQUENCE [LARGE SCALE GENOMIC DNA]</scope>
    <source>
        <strain evidence="2">ATCC MYA-4622 / CBS 123669 / FGSC 9596 / NRRL 45880 / 77-13-4</strain>
    </source>
</reference>
<dbReference type="Proteomes" id="UP000005206">
    <property type="component" value="Chromosome 14"/>
</dbReference>
<accession>C7ZMB5</accession>
<dbReference type="HOGENOM" id="CLU_167273_2_0_1"/>
<dbReference type="InterPro" id="IPR035994">
    <property type="entry name" value="Nucleoside_phosphorylase_sf"/>
</dbReference>
<dbReference type="InParanoid" id="C7ZMB5"/>